<dbReference type="PANTHER" id="PTHR31905">
    <property type="entry name" value="COILED-COIL DOMAIN-CONTAINING PROTEIN 58"/>
    <property type="match status" value="1"/>
</dbReference>
<proteinExistence type="inferred from homology"/>
<dbReference type="Pfam" id="PF09774">
    <property type="entry name" value="MIX23"/>
    <property type="match status" value="1"/>
</dbReference>
<dbReference type="GO" id="GO:0005758">
    <property type="term" value="C:mitochondrial intermembrane space"/>
    <property type="evidence" value="ECO:0007669"/>
    <property type="project" value="InterPro"/>
</dbReference>
<accession>A0A5C3LJG8</accession>
<dbReference type="InterPro" id="IPR019171">
    <property type="entry name" value="MIX23"/>
</dbReference>
<sequence>MPSRYPELGSLALQAPSNASQTVRVTPATCRDLSLFKVILKEYRKLDDTIVMRLNRANALVRDQERERASPTGNIQNQACTAVWKELTENWKRRTQLIDYCATIVDQPGAENSEREAKTPAEIRKAQAAAYPDQVKRNQLRNEQTVEAIVRRRAVDAFRSRCLYFTPPKTERESAAIWEAAQGH</sequence>
<gene>
    <name evidence="2" type="ORF">FA15DRAFT_664795</name>
</gene>
<dbReference type="AlphaFoldDB" id="A0A5C3LJG8"/>
<reference evidence="2 3" key="1">
    <citation type="journal article" date="2019" name="Nat. Ecol. Evol.">
        <title>Megaphylogeny resolves global patterns of mushroom evolution.</title>
        <authorList>
            <person name="Varga T."/>
            <person name="Krizsan K."/>
            <person name="Foldi C."/>
            <person name="Dima B."/>
            <person name="Sanchez-Garcia M."/>
            <person name="Sanchez-Ramirez S."/>
            <person name="Szollosi G.J."/>
            <person name="Szarkandi J.G."/>
            <person name="Papp V."/>
            <person name="Albert L."/>
            <person name="Andreopoulos W."/>
            <person name="Angelini C."/>
            <person name="Antonin V."/>
            <person name="Barry K.W."/>
            <person name="Bougher N.L."/>
            <person name="Buchanan P."/>
            <person name="Buyck B."/>
            <person name="Bense V."/>
            <person name="Catcheside P."/>
            <person name="Chovatia M."/>
            <person name="Cooper J."/>
            <person name="Damon W."/>
            <person name="Desjardin D."/>
            <person name="Finy P."/>
            <person name="Geml J."/>
            <person name="Haridas S."/>
            <person name="Hughes K."/>
            <person name="Justo A."/>
            <person name="Karasinski D."/>
            <person name="Kautmanova I."/>
            <person name="Kiss B."/>
            <person name="Kocsube S."/>
            <person name="Kotiranta H."/>
            <person name="LaButti K.M."/>
            <person name="Lechner B.E."/>
            <person name="Liimatainen K."/>
            <person name="Lipzen A."/>
            <person name="Lukacs Z."/>
            <person name="Mihaltcheva S."/>
            <person name="Morgado L.N."/>
            <person name="Niskanen T."/>
            <person name="Noordeloos M.E."/>
            <person name="Ohm R.A."/>
            <person name="Ortiz-Santana B."/>
            <person name="Ovrebo C."/>
            <person name="Racz N."/>
            <person name="Riley R."/>
            <person name="Savchenko A."/>
            <person name="Shiryaev A."/>
            <person name="Soop K."/>
            <person name="Spirin V."/>
            <person name="Szebenyi C."/>
            <person name="Tomsovsky M."/>
            <person name="Tulloss R.E."/>
            <person name="Uehling J."/>
            <person name="Grigoriev I.V."/>
            <person name="Vagvolgyi C."/>
            <person name="Papp T."/>
            <person name="Martin F.M."/>
            <person name="Miettinen O."/>
            <person name="Hibbett D.S."/>
            <person name="Nagy L.G."/>
        </authorList>
    </citation>
    <scope>NUCLEOTIDE SEQUENCE [LARGE SCALE GENOMIC DNA]</scope>
    <source>
        <strain evidence="2 3">CBS 121175</strain>
    </source>
</reference>
<protein>
    <recommendedName>
        <fullName evidence="4">Caffeine-induced death protein 2</fullName>
    </recommendedName>
</protein>
<dbReference type="Proteomes" id="UP000307440">
    <property type="component" value="Unassembled WGS sequence"/>
</dbReference>
<evidence type="ECO:0000313" key="2">
    <source>
        <dbReference type="EMBL" id="TFK28751.1"/>
    </source>
</evidence>
<keyword evidence="3" id="KW-1185">Reference proteome</keyword>
<name>A0A5C3LJG8_COPMA</name>
<comment type="similarity">
    <text evidence="1">Belongs to the MIX23 family.</text>
</comment>
<dbReference type="STRING" id="230819.A0A5C3LJG8"/>
<evidence type="ECO:0008006" key="4">
    <source>
        <dbReference type="Google" id="ProtNLM"/>
    </source>
</evidence>
<organism evidence="2 3">
    <name type="scientific">Coprinopsis marcescibilis</name>
    <name type="common">Agaric fungus</name>
    <name type="synonym">Psathyrella marcescibilis</name>
    <dbReference type="NCBI Taxonomy" id="230819"/>
    <lineage>
        <taxon>Eukaryota</taxon>
        <taxon>Fungi</taxon>
        <taxon>Dikarya</taxon>
        <taxon>Basidiomycota</taxon>
        <taxon>Agaricomycotina</taxon>
        <taxon>Agaricomycetes</taxon>
        <taxon>Agaricomycetidae</taxon>
        <taxon>Agaricales</taxon>
        <taxon>Agaricineae</taxon>
        <taxon>Psathyrellaceae</taxon>
        <taxon>Coprinopsis</taxon>
    </lineage>
</organism>
<evidence type="ECO:0000313" key="3">
    <source>
        <dbReference type="Proteomes" id="UP000307440"/>
    </source>
</evidence>
<dbReference type="OrthoDB" id="5593818at2759"/>
<dbReference type="EMBL" id="ML210153">
    <property type="protein sequence ID" value="TFK28751.1"/>
    <property type="molecule type" value="Genomic_DNA"/>
</dbReference>
<dbReference type="PANTHER" id="PTHR31905:SF2">
    <property type="entry name" value="PROTEIN MIX23"/>
    <property type="match status" value="1"/>
</dbReference>
<evidence type="ECO:0000256" key="1">
    <source>
        <dbReference type="ARBA" id="ARBA00024204"/>
    </source>
</evidence>